<dbReference type="Gene3D" id="3.40.1350.10">
    <property type="match status" value="1"/>
</dbReference>
<proteinExistence type="predicted"/>
<evidence type="ECO:0000256" key="1">
    <source>
        <dbReference type="ARBA" id="ARBA00022694"/>
    </source>
</evidence>
<dbReference type="GO" id="GO:0000379">
    <property type="term" value="P:tRNA-type intron splice site recognition and cleavage"/>
    <property type="evidence" value="ECO:0007669"/>
    <property type="project" value="TreeGrafter"/>
</dbReference>
<dbReference type="InterPro" id="IPR006677">
    <property type="entry name" value="tRNA_intron_Endonuc_cat-like"/>
</dbReference>
<feature type="domain" description="tRNA intron endonuclease catalytic" evidence="4">
    <location>
        <begin position="86"/>
        <end position="171"/>
    </location>
</feature>
<dbReference type="Proteomes" id="UP000244066">
    <property type="component" value="Unassembled WGS sequence"/>
</dbReference>
<dbReference type="NCBIfam" id="TIGR00324">
    <property type="entry name" value="endA"/>
    <property type="match status" value="1"/>
</dbReference>
<accession>A0A2R7Y6R0</accession>
<keyword evidence="2 6" id="KW-0456">Lyase</keyword>
<dbReference type="Pfam" id="PF02778">
    <property type="entry name" value="tRNA_int_endo_N"/>
    <property type="match status" value="1"/>
</dbReference>
<reference evidence="6 7" key="1">
    <citation type="submission" date="2017-04" db="EMBL/GenBank/DDBJ databases">
        <title>Draft Aigarchaeota genome from a New Zealand hot spring.</title>
        <authorList>
            <person name="Reysenbach A.-L."/>
            <person name="Donaho J.A."/>
            <person name="Gerhart J."/>
            <person name="Kelley J.F."/>
            <person name="Kouba K."/>
            <person name="Podar M."/>
            <person name="Stott M."/>
        </authorList>
    </citation>
    <scope>NUCLEOTIDE SEQUENCE [LARGE SCALE GENOMIC DNA]</scope>
    <source>
        <strain evidence="6">NZ13_MG1</strain>
    </source>
</reference>
<dbReference type="GO" id="GO:0000213">
    <property type="term" value="F:tRNA-intron lyase activity"/>
    <property type="evidence" value="ECO:0007669"/>
    <property type="project" value="InterPro"/>
</dbReference>
<organism evidence="6 7">
    <name type="scientific">Candidatus Terraquivivens tikiterensis</name>
    <dbReference type="NCBI Taxonomy" id="1980982"/>
    <lineage>
        <taxon>Archaea</taxon>
        <taxon>Nitrososphaerota</taxon>
        <taxon>Candidatus Wolframiiraptoraceae</taxon>
        <taxon>Candidatus Terraquivivens</taxon>
    </lineage>
</organism>
<evidence type="ECO:0000313" key="7">
    <source>
        <dbReference type="Proteomes" id="UP000244066"/>
    </source>
</evidence>
<gene>
    <name evidence="6" type="ORF">B9J98_03060</name>
</gene>
<protein>
    <submittedName>
        <fullName evidence="6">tRNA-intron lyase</fullName>
    </submittedName>
</protein>
<dbReference type="SUPFAM" id="SSF53032">
    <property type="entry name" value="tRNA-intron endonuclease catalytic domain-like"/>
    <property type="match status" value="1"/>
</dbReference>
<dbReference type="EMBL" id="NDWU01000005">
    <property type="protein sequence ID" value="PUA33077.1"/>
    <property type="molecule type" value="Genomic_DNA"/>
</dbReference>
<dbReference type="AlphaFoldDB" id="A0A2R7Y6R0"/>
<dbReference type="PANTHER" id="PTHR13070:SF0">
    <property type="entry name" value="TRNA-SPLICING ENDONUCLEASE SUBUNIT SEN34"/>
    <property type="match status" value="1"/>
</dbReference>
<evidence type="ECO:0000313" key="6">
    <source>
        <dbReference type="EMBL" id="PUA33077.1"/>
    </source>
</evidence>
<dbReference type="PIRSF" id="PIRSF005285">
    <property type="entry name" value="tRNA_splic_archaea"/>
    <property type="match status" value="1"/>
</dbReference>
<evidence type="ECO:0000256" key="2">
    <source>
        <dbReference type="ARBA" id="ARBA00023239"/>
    </source>
</evidence>
<evidence type="ECO:0000259" key="4">
    <source>
        <dbReference type="Pfam" id="PF01974"/>
    </source>
</evidence>
<dbReference type="SUPFAM" id="SSF55267">
    <property type="entry name" value="tRNA-intron endonuclease N-terminal domain-like"/>
    <property type="match status" value="1"/>
</dbReference>
<dbReference type="PANTHER" id="PTHR13070">
    <property type="entry name" value="TRNA-SPLICING ENDONUCLEASE SUBUNIT SEN34-RELATED"/>
    <property type="match status" value="1"/>
</dbReference>
<dbReference type="InterPro" id="IPR036167">
    <property type="entry name" value="tRNA_intron_Endo_cat-like_sf"/>
</dbReference>
<dbReference type="InterPro" id="IPR006678">
    <property type="entry name" value="tRNA_intron_Endonuc_N"/>
</dbReference>
<evidence type="ECO:0000259" key="5">
    <source>
        <dbReference type="Pfam" id="PF02778"/>
    </source>
</evidence>
<dbReference type="CDD" id="cd22363">
    <property type="entry name" value="tRNA-intron_lyase_C"/>
    <property type="match status" value="1"/>
</dbReference>
<dbReference type="GO" id="GO:0003676">
    <property type="term" value="F:nucleic acid binding"/>
    <property type="evidence" value="ECO:0007669"/>
    <property type="project" value="InterPro"/>
</dbReference>
<dbReference type="Pfam" id="PF01974">
    <property type="entry name" value="tRNA_int_endo"/>
    <property type="match status" value="1"/>
</dbReference>
<comment type="caution">
    <text evidence="6">The sequence shown here is derived from an EMBL/GenBank/DDBJ whole genome shotgun (WGS) entry which is preliminary data.</text>
</comment>
<dbReference type="Gene3D" id="3.40.1170.20">
    <property type="entry name" value="tRNA intron endonuclease, N-terminal domain"/>
    <property type="match status" value="1"/>
</dbReference>
<dbReference type="InterPro" id="IPR036740">
    <property type="entry name" value="tRNA_intron_Endonuc_N_sf"/>
</dbReference>
<feature type="domain" description="tRNA intron endonuclease N-terminal" evidence="5">
    <location>
        <begin position="1"/>
        <end position="75"/>
    </location>
</feature>
<comment type="function">
    <text evidence="3">Endonuclease that removes tRNA introns. Cleaves pre-tRNA at the 5'- and 3'-splice sites to release the intron. The products are an intron and two tRNA half-molecules bearing 2',3' cyclic phosphate and 5'-OH termini. Recognizes a pseudosymmetric substrate in which 2 bulged loops of 3 bases are separated by a stem of 4 bp.</text>
</comment>
<evidence type="ECO:0000256" key="3">
    <source>
        <dbReference type="ARBA" id="ARBA00024798"/>
    </source>
</evidence>
<dbReference type="InterPro" id="IPR006676">
    <property type="entry name" value="tRNA_splic"/>
</dbReference>
<name>A0A2R7Y6R0_9ARCH</name>
<dbReference type="InterPro" id="IPR011856">
    <property type="entry name" value="tRNA_endonuc-like_dom_sf"/>
</dbReference>
<keyword evidence="1" id="KW-0819">tRNA processing</keyword>
<sequence length="179" mass="20416">MTADLVQDNIIVWDVEKGRELYKLGYYGKPLGIPKPKTFDFNAPLILDVIEAVYLVEKGIISVKKGDSLMSLEDLIDYGKKNYERFEEKYLVYKDLRDKGFVVTPGIKFGSDFAVYKHGPGIDHAPFIVQVKLDDDELSAAELIRAGRLATTVRKHFVIAVPNLLEKKVTYLAFEWWKA</sequence>
<dbReference type="InterPro" id="IPR016442">
    <property type="entry name" value="tRNA_splic_arch_short"/>
</dbReference>
<dbReference type="FunFam" id="3.40.1350.10:FF:000006">
    <property type="entry name" value="tRNA-splicing endonuclease"/>
    <property type="match status" value="1"/>
</dbReference>